<sequence>MTERRLTLACPRCASTANVGVAVVPTMGDSGLAVVDYDCPGGCRYDDISEAVDAALGIRRDLG</sequence>
<reference evidence="1 2" key="1">
    <citation type="submission" date="2024-03" db="EMBL/GenBank/DDBJ databases">
        <title>YIM 134122 draft genome.</title>
        <authorList>
            <person name="Zuo S."/>
            <person name="Xiong L."/>
        </authorList>
    </citation>
    <scope>NUCLEOTIDE SEQUENCE [LARGE SCALE GENOMIC DNA]</scope>
    <source>
        <strain evidence="1 2">YIM 134122</strain>
    </source>
</reference>
<proteinExistence type="predicted"/>
<gene>
    <name evidence="1" type="ORF">WJX64_02095</name>
</gene>
<protein>
    <recommendedName>
        <fullName evidence="3">Metal-binding protein</fullName>
    </recommendedName>
</protein>
<evidence type="ECO:0000313" key="1">
    <source>
        <dbReference type="EMBL" id="MEN1945331.1"/>
    </source>
</evidence>
<keyword evidence="2" id="KW-1185">Reference proteome</keyword>
<organism evidence="1 2">
    <name type="scientific">Leifsonia stereocauli</name>
    <dbReference type="NCBI Taxonomy" id="3134136"/>
    <lineage>
        <taxon>Bacteria</taxon>
        <taxon>Bacillati</taxon>
        <taxon>Actinomycetota</taxon>
        <taxon>Actinomycetes</taxon>
        <taxon>Micrococcales</taxon>
        <taxon>Microbacteriaceae</taxon>
        <taxon>Leifsonia</taxon>
    </lineage>
</organism>
<dbReference type="Proteomes" id="UP001425155">
    <property type="component" value="Unassembled WGS sequence"/>
</dbReference>
<dbReference type="EMBL" id="JBCLVG010000001">
    <property type="protein sequence ID" value="MEN1945331.1"/>
    <property type="molecule type" value="Genomic_DNA"/>
</dbReference>
<dbReference type="RefSeq" id="WP_342111344.1">
    <property type="nucleotide sequence ID" value="NZ_JBCAUN010000001.1"/>
</dbReference>
<accession>A0ABU9W020</accession>
<name>A0ABU9W020_9MICO</name>
<evidence type="ECO:0000313" key="2">
    <source>
        <dbReference type="Proteomes" id="UP001425155"/>
    </source>
</evidence>
<evidence type="ECO:0008006" key="3">
    <source>
        <dbReference type="Google" id="ProtNLM"/>
    </source>
</evidence>
<comment type="caution">
    <text evidence="1">The sequence shown here is derived from an EMBL/GenBank/DDBJ whole genome shotgun (WGS) entry which is preliminary data.</text>
</comment>